<name>A0A2P2PNJ4_RHIMU</name>
<dbReference type="AlphaFoldDB" id="A0A2P2PNJ4"/>
<accession>A0A2P2PNJ4</accession>
<protein>
    <submittedName>
        <fullName evidence="1">Uncharacterized protein</fullName>
    </submittedName>
</protein>
<proteinExistence type="predicted"/>
<sequence>MHVQSPLIWEIKLVSVYINDG</sequence>
<organism evidence="1">
    <name type="scientific">Rhizophora mucronata</name>
    <name type="common">Asiatic mangrove</name>
    <dbReference type="NCBI Taxonomy" id="61149"/>
    <lineage>
        <taxon>Eukaryota</taxon>
        <taxon>Viridiplantae</taxon>
        <taxon>Streptophyta</taxon>
        <taxon>Embryophyta</taxon>
        <taxon>Tracheophyta</taxon>
        <taxon>Spermatophyta</taxon>
        <taxon>Magnoliopsida</taxon>
        <taxon>eudicotyledons</taxon>
        <taxon>Gunneridae</taxon>
        <taxon>Pentapetalae</taxon>
        <taxon>rosids</taxon>
        <taxon>fabids</taxon>
        <taxon>Malpighiales</taxon>
        <taxon>Rhizophoraceae</taxon>
        <taxon>Rhizophora</taxon>
    </lineage>
</organism>
<evidence type="ECO:0000313" key="1">
    <source>
        <dbReference type="EMBL" id="MBX56316.1"/>
    </source>
</evidence>
<dbReference type="EMBL" id="GGEC01075832">
    <property type="protein sequence ID" value="MBX56316.1"/>
    <property type="molecule type" value="Transcribed_RNA"/>
</dbReference>
<reference evidence="1" key="1">
    <citation type="submission" date="2018-02" db="EMBL/GenBank/DDBJ databases">
        <title>Rhizophora mucronata_Transcriptome.</title>
        <authorList>
            <person name="Meera S.P."/>
            <person name="Sreeshan A."/>
            <person name="Augustine A."/>
        </authorList>
    </citation>
    <scope>NUCLEOTIDE SEQUENCE</scope>
    <source>
        <tissue evidence="1">Leaf</tissue>
    </source>
</reference>